<accession>A0AAD9NPW9</accession>
<keyword evidence="3" id="KW-1185">Reference proteome</keyword>
<dbReference type="AlphaFoldDB" id="A0AAD9NPW9"/>
<dbReference type="EMBL" id="JAODUO010000671">
    <property type="protein sequence ID" value="KAK2176306.1"/>
    <property type="molecule type" value="Genomic_DNA"/>
</dbReference>
<dbReference type="Proteomes" id="UP001209878">
    <property type="component" value="Unassembled WGS sequence"/>
</dbReference>
<comment type="caution">
    <text evidence="2">The sequence shown here is derived from an EMBL/GenBank/DDBJ whole genome shotgun (WGS) entry which is preliminary data.</text>
</comment>
<sequence>MAHTTINGPIPDNVVVCTNSENIAFIDSGIISDTDTVYSIAQVNCISSDAAVVLTDDTQKEDSGCVTVEQMLSMDLSVDISSSGSTIDIMSTSCGDCDQQAPSVVSEEQLVDYSYDQQVTTPGCVPILVELPNGQVIQVMGEAAPSDTASLQDIHVPEVVAAETVVTTALPRRRKQAFPTVVRSGLGSPRVELVSPSSASDGSAGIWSPSMLQVDGSVLSTTTCFEEASEAELSTSQESFVALMPHSASGVLVTESGIIMPMSTQDASIREITKRERDRLKKRELRQNPAFKEREKIKARSRMRSRRCDPEYREVERQKDRCRRRASRQRNFRQRQLERERDKTYKRQRRNDTVSVTLVESEGKEESYVFDIGDTESIGLDE</sequence>
<proteinExistence type="predicted"/>
<feature type="region of interest" description="Disordered" evidence="1">
    <location>
        <begin position="316"/>
        <end position="350"/>
    </location>
</feature>
<evidence type="ECO:0000256" key="1">
    <source>
        <dbReference type="SAM" id="MobiDB-lite"/>
    </source>
</evidence>
<feature type="compositionally biased region" description="Basic and acidic residues" evidence="1">
    <location>
        <begin position="335"/>
        <end position="345"/>
    </location>
</feature>
<evidence type="ECO:0000313" key="3">
    <source>
        <dbReference type="Proteomes" id="UP001209878"/>
    </source>
</evidence>
<organism evidence="2 3">
    <name type="scientific">Ridgeia piscesae</name>
    <name type="common">Tubeworm</name>
    <dbReference type="NCBI Taxonomy" id="27915"/>
    <lineage>
        <taxon>Eukaryota</taxon>
        <taxon>Metazoa</taxon>
        <taxon>Spiralia</taxon>
        <taxon>Lophotrochozoa</taxon>
        <taxon>Annelida</taxon>
        <taxon>Polychaeta</taxon>
        <taxon>Sedentaria</taxon>
        <taxon>Canalipalpata</taxon>
        <taxon>Sabellida</taxon>
        <taxon>Siboglinidae</taxon>
        <taxon>Ridgeia</taxon>
    </lineage>
</organism>
<reference evidence="2" key="1">
    <citation type="journal article" date="2023" name="Mol. Biol. Evol.">
        <title>Third-Generation Sequencing Reveals the Adaptive Role of the Epigenome in Three Deep-Sea Polychaetes.</title>
        <authorList>
            <person name="Perez M."/>
            <person name="Aroh O."/>
            <person name="Sun Y."/>
            <person name="Lan Y."/>
            <person name="Juniper S.K."/>
            <person name="Young C.R."/>
            <person name="Angers B."/>
            <person name="Qian P.Y."/>
        </authorList>
    </citation>
    <scope>NUCLEOTIDE SEQUENCE</scope>
    <source>
        <strain evidence="2">R07B-5</strain>
    </source>
</reference>
<name>A0AAD9NPW9_RIDPI</name>
<evidence type="ECO:0000313" key="2">
    <source>
        <dbReference type="EMBL" id="KAK2176306.1"/>
    </source>
</evidence>
<feature type="compositionally biased region" description="Basic residues" evidence="1">
    <location>
        <begin position="320"/>
        <end position="333"/>
    </location>
</feature>
<gene>
    <name evidence="2" type="ORF">NP493_672g01060</name>
</gene>
<protein>
    <submittedName>
        <fullName evidence="2">Uncharacterized protein</fullName>
    </submittedName>
</protein>